<feature type="domain" description="C2H2-type" evidence="7">
    <location>
        <begin position="32"/>
        <end position="58"/>
    </location>
</feature>
<dbReference type="PROSITE" id="PS50157">
    <property type="entry name" value="ZINC_FINGER_C2H2_2"/>
    <property type="match status" value="6"/>
</dbReference>
<dbReference type="PANTHER" id="PTHR24379">
    <property type="entry name" value="KRAB AND ZINC FINGER DOMAIN-CONTAINING"/>
    <property type="match status" value="1"/>
</dbReference>
<dbReference type="STRING" id="195883.A0A482X0V3"/>
<dbReference type="Gene3D" id="3.30.160.60">
    <property type="entry name" value="Classic Zinc Finger"/>
    <property type="match status" value="5"/>
</dbReference>
<keyword evidence="1" id="KW-0479">Metal-binding</keyword>
<proteinExistence type="predicted"/>
<dbReference type="EMBL" id="QKKF02019844">
    <property type="protein sequence ID" value="RZF39465.1"/>
    <property type="molecule type" value="Genomic_DNA"/>
</dbReference>
<feature type="domain" description="C2H2-type" evidence="7">
    <location>
        <begin position="135"/>
        <end position="158"/>
    </location>
</feature>
<accession>A0A482X0V3</accession>
<feature type="domain" description="C2H2-type" evidence="7">
    <location>
        <begin position="186"/>
        <end position="213"/>
    </location>
</feature>
<dbReference type="PANTHER" id="PTHR24379:SF127">
    <property type="entry name" value="BLOODY FINGERS-RELATED"/>
    <property type="match status" value="1"/>
</dbReference>
<keyword evidence="3 5" id="KW-0863">Zinc-finger</keyword>
<sequence>MENAHHLGLIMEKEETKTKPASTKKQKNNSLFACEDCGFTFKKEMQLKKHLRKGCDNHRMFQCPYCPKRTARKDNHKRHIVLKHEIVITIAEVSDKEVAISTAAPKEVDVEPADPPASVWRKTVMAAAAQNKQEYLCAQCGKSFQTLTYLQTHTKRTYDVDCIAGTKRGDSQMVMPDGNQESNQDCVCPDCGKQYKYRRGLWAHRKYECNKEPQFGCPVCFRRFSRKTHWLEALMRQECLEVTPRYMCPNCPRSYKHRITLNRHLREECGISSRYACPFCTFKAKRKDKIMSHLKVVHQTESKFKCEDCGRTYVQASSLRRHLKFECGAQAQFVCQICLSRFRRHDTLTRHIIVKHRPNLCFVYQTSDWKQSRYLTDSWQALELARSIVLVEHDDSSRNGTEAGDSSGTYRCDDCGKVYTHQKSLIRHSKFECGKTPQHRCPHCNYVTKYGFSLKKHVFLKHNSQCSLKELIPDA</sequence>
<dbReference type="InParanoid" id="A0A482X0V3"/>
<dbReference type="Pfam" id="PF00096">
    <property type="entry name" value="zf-C2H2"/>
    <property type="match status" value="5"/>
</dbReference>
<evidence type="ECO:0000256" key="6">
    <source>
        <dbReference type="SAM" id="MobiDB-lite"/>
    </source>
</evidence>
<dbReference type="SUPFAM" id="SSF57667">
    <property type="entry name" value="beta-beta-alpha zinc fingers"/>
    <property type="match status" value="3"/>
</dbReference>
<evidence type="ECO:0000256" key="1">
    <source>
        <dbReference type="ARBA" id="ARBA00022723"/>
    </source>
</evidence>
<reference evidence="8 9" key="1">
    <citation type="journal article" date="2017" name="Gigascience">
        <title>Genome sequence of the small brown planthopper, Laodelphax striatellus.</title>
        <authorList>
            <person name="Zhu J."/>
            <person name="Jiang F."/>
            <person name="Wang X."/>
            <person name="Yang P."/>
            <person name="Bao Y."/>
            <person name="Zhao W."/>
            <person name="Wang W."/>
            <person name="Lu H."/>
            <person name="Wang Q."/>
            <person name="Cui N."/>
            <person name="Li J."/>
            <person name="Chen X."/>
            <person name="Luo L."/>
            <person name="Yu J."/>
            <person name="Kang L."/>
            <person name="Cui F."/>
        </authorList>
    </citation>
    <scope>NUCLEOTIDE SEQUENCE [LARGE SCALE GENOMIC DNA]</scope>
    <source>
        <strain evidence="8">Lst14</strain>
    </source>
</reference>
<feature type="region of interest" description="Disordered" evidence="6">
    <location>
        <begin position="1"/>
        <end position="24"/>
    </location>
</feature>
<dbReference type="OrthoDB" id="10004641at2759"/>
<keyword evidence="9" id="KW-1185">Reference proteome</keyword>
<keyword evidence="4" id="KW-0862">Zinc</keyword>
<evidence type="ECO:0000256" key="3">
    <source>
        <dbReference type="ARBA" id="ARBA00022771"/>
    </source>
</evidence>
<gene>
    <name evidence="8" type="ORF">LSTR_LSTR000986</name>
</gene>
<organism evidence="8 9">
    <name type="scientific">Laodelphax striatellus</name>
    <name type="common">Small brown planthopper</name>
    <name type="synonym">Delphax striatella</name>
    <dbReference type="NCBI Taxonomy" id="195883"/>
    <lineage>
        <taxon>Eukaryota</taxon>
        <taxon>Metazoa</taxon>
        <taxon>Ecdysozoa</taxon>
        <taxon>Arthropoda</taxon>
        <taxon>Hexapoda</taxon>
        <taxon>Insecta</taxon>
        <taxon>Pterygota</taxon>
        <taxon>Neoptera</taxon>
        <taxon>Paraneoptera</taxon>
        <taxon>Hemiptera</taxon>
        <taxon>Auchenorrhyncha</taxon>
        <taxon>Fulgoroidea</taxon>
        <taxon>Delphacidae</taxon>
        <taxon>Criomorphinae</taxon>
        <taxon>Laodelphax</taxon>
    </lineage>
</organism>
<dbReference type="SMART" id="SM00355">
    <property type="entry name" value="ZnF_C2H2"/>
    <property type="match status" value="10"/>
</dbReference>
<evidence type="ECO:0000313" key="8">
    <source>
        <dbReference type="EMBL" id="RZF39465.1"/>
    </source>
</evidence>
<feature type="domain" description="C2H2-type" evidence="7">
    <location>
        <begin position="410"/>
        <end position="437"/>
    </location>
</feature>
<evidence type="ECO:0000256" key="4">
    <source>
        <dbReference type="ARBA" id="ARBA00022833"/>
    </source>
</evidence>
<evidence type="ECO:0000313" key="9">
    <source>
        <dbReference type="Proteomes" id="UP000291343"/>
    </source>
</evidence>
<dbReference type="AlphaFoldDB" id="A0A482X0V3"/>
<dbReference type="GO" id="GO:0008270">
    <property type="term" value="F:zinc ion binding"/>
    <property type="evidence" value="ECO:0007669"/>
    <property type="project" value="UniProtKB-KW"/>
</dbReference>
<dbReference type="PROSITE" id="PS00028">
    <property type="entry name" value="ZINC_FINGER_C2H2_1"/>
    <property type="match status" value="1"/>
</dbReference>
<evidence type="ECO:0000259" key="7">
    <source>
        <dbReference type="PROSITE" id="PS50157"/>
    </source>
</evidence>
<evidence type="ECO:0000256" key="2">
    <source>
        <dbReference type="ARBA" id="ARBA00022737"/>
    </source>
</evidence>
<name>A0A482X0V3_LAOST</name>
<dbReference type="InterPro" id="IPR057832">
    <property type="entry name" value="Znf_C2H2_ZNF462_2nd"/>
</dbReference>
<dbReference type="Pfam" id="PF23224">
    <property type="entry name" value="zf-C2H2_2nd_ZNF462"/>
    <property type="match status" value="1"/>
</dbReference>
<dbReference type="InterPro" id="IPR013087">
    <property type="entry name" value="Znf_C2H2_type"/>
</dbReference>
<keyword evidence="2" id="KW-0677">Repeat</keyword>
<dbReference type="Proteomes" id="UP000291343">
    <property type="component" value="Unassembled WGS sequence"/>
</dbReference>
<dbReference type="InterPro" id="IPR036236">
    <property type="entry name" value="Znf_C2H2_sf"/>
</dbReference>
<evidence type="ECO:0000256" key="5">
    <source>
        <dbReference type="PROSITE-ProRule" id="PRU00042"/>
    </source>
</evidence>
<feature type="domain" description="C2H2-type" evidence="7">
    <location>
        <begin position="246"/>
        <end position="273"/>
    </location>
</feature>
<comment type="caution">
    <text evidence="8">The sequence shown here is derived from an EMBL/GenBank/DDBJ whole genome shotgun (WGS) entry which is preliminary data.</text>
</comment>
<protein>
    <recommendedName>
        <fullName evidence="7">C2H2-type domain-containing protein</fullName>
    </recommendedName>
</protein>
<feature type="domain" description="C2H2-type" evidence="7">
    <location>
        <begin position="304"/>
        <end position="331"/>
    </location>
</feature>